<evidence type="ECO:0000256" key="13">
    <source>
        <dbReference type="ARBA" id="ARBA00023152"/>
    </source>
</evidence>
<evidence type="ECO:0000313" key="20">
    <source>
        <dbReference type="Proteomes" id="UP000006054"/>
    </source>
</evidence>
<dbReference type="Proteomes" id="UP000006054">
    <property type="component" value="Chromosome"/>
</dbReference>
<evidence type="ECO:0000256" key="9">
    <source>
        <dbReference type="ARBA" id="ARBA00022741"/>
    </source>
</evidence>
<evidence type="ECO:0000259" key="18">
    <source>
        <dbReference type="Pfam" id="PF02887"/>
    </source>
</evidence>
<evidence type="ECO:0000256" key="2">
    <source>
        <dbReference type="ARBA" id="ARBA00001958"/>
    </source>
</evidence>
<dbReference type="InterPro" id="IPR001697">
    <property type="entry name" value="Pyr_Knase"/>
</dbReference>
<dbReference type="GO" id="GO:0030955">
    <property type="term" value="F:potassium ion binding"/>
    <property type="evidence" value="ECO:0007669"/>
    <property type="project" value="UniProtKB-UniRule"/>
</dbReference>
<feature type="domain" description="Pyruvate kinase C-terminal" evidence="18">
    <location>
        <begin position="362"/>
        <end position="472"/>
    </location>
</feature>
<evidence type="ECO:0000256" key="6">
    <source>
        <dbReference type="ARBA" id="ARBA00018587"/>
    </source>
</evidence>
<accession>I4APR8</accession>
<dbReference type="STRING" id="880071.Fleli_3637"/>
<evidence type="ECO:0000256" key="4">
    <source>
        <dbReference type="ARBA" id="ARBA00008663"/>
    </source>
</evidence>
<reference evidence="20" key="1">
    <citation type="submission" date="2012-06" db="EMBL/GenBank/DDBJ databases">
        <title>The complete genome of Flexibacter litoralis DSM 6794.</title>
        <authorList>
            <person name="Lucas S."/>
            <person name="Copeland A."/>
            <person name="Lapidus A."/>
            <person name="Glavina del Rio T."/>
            <person name="Dalin E."/>
            <person name="Tice H."/>
            <person name="Bruce D."/>
            <person name="Goodwin L."/>
            <person name="Pitluck S."/>
            <person name="Peters L."/>
            <person name="Ovchinnikova G."/>
            <person name="Lu M."/>
            <person name="Kyrpides N."/>
            <person name="Mavromatis K."/>
            <person name="Ivanova N."/>
            <person name="Brettin T."/>
            <person name="Detter J.C."/>
            <person name="Han C."/>
            <person name="Larimer F."/>
            <person name="Land M."/>
            <person name="Hauser L."/>
            <person name="Markowitz V."/>
            <person name="Cheng J.-F."/>
            <person name="Hugenholtz P."/>
            <person name="Woyke T."/>
            <person name="Wu D."/>
            <person name="Spring S."/>
            <person name="Lang E."/>
            <person name="Kopitz M."/>
            <person name="Brambilla E."/>
            <person name="Klenk H.-P."/>
            <person name="Eisen J.A."/>
        </authorList>
    </citation>
    <scope>NUCLEOTIDE SEQUENCE [LARGE SCALE GENOMIC DNA]</scope>
    <source>
        <strain evidence="20">ATCC 23117 / DSM 6794 / NBRC 15988 / NCIMB 1366 / Sio-4</strain>
    </source>
</reference>
<name>I4APR8_BERLS</name>
<comment type="cofactor">
    <cofactor evidence="2">
        <name>K(+)</name>
        <dbReference type="ChEBI" id="CHEBI:29103"/>
    </cofactor>
</comment>
<dbReference type="HOGENOM" id="CLU_015439_0_2_10"/>
<dbReference type="GO" id="GO:0005524">
    <property type="term" value="F:ATP binding"/>
    <property type="evidence" value="ECO:0007669"/>
    <property type="project" value="UniProtKB-KW"/>
</dbReference>
<feature type="domain" description="Pyruvate kinase barrel" evidence="17">
    <location>
        <begin position="6"/>
        <end position="326"/>
    </location>
</feature>
<dbReference type="NCBIfam" id="TIGR01064">
    <property type="entry name" value="pyruv_kin"/>
    <property type="match status" value="1"/>
</dbReference>
<protein>
    <recommendedName>
        <fullName evidence="6 15">Pyruvate kinase</fullName>
        <ecNumber evidence="5 15">2.7.1.40</ecNumber>
    </recommendedName>
</protein>
<evidence type="ECO:0000256" key="12">
    <source>
        <dbReference type="ARBA" id="ARBA00022842"/>
    </source>
</evidence>
<dbReference type="InterPro" id="IPR015795">
    <property type="entry name" value="Pyrv_Knase_C"/>
</dbReference>
<dbReference type="RefSeq" id="WP_014799377.1">
    <property type="nucleotide sequence ID" value="NC_018018.1"/>
</dbReference>
<dbReference type="InterPro" id="IPR036918">
    <property type="entry name" value="Pyrv_Knase_C_sf"/>
</dbReference>
<evidence type="ECO:0000256" key="11">
    <source>
        <dbReference type="ARBA" id="ARBA00022840"/>
    </source>
</evidence>
<dbReference type="InterPro" id="IPR011037">
    <property type="entry name" value="Pyrv_Knase-like_insert_dom_sf"/>
</dbReference>
<dbReference type="AlphaFoldDB" id="I4APR8"/>
<keyword evidence="20" id="KW-1185">Reference proteome</keyword>
<dbReference type="Gene3D" id="2.40.33.10">
    <property type="entry name" value="PK beta-barrel domain-like"/>
    <property type="match status" value="1"/>
</dbReference>
<dbReference type="SUPFAM" id="SSF50800">
    <property type="entry name" value="PK beta-barrel domain-like"/>
    <property type="match status" value="1"/>
</dbReference>
<keyword evidence="10 16" id="KW-0418">Kinase</keyword>
<dbReference type="EMBL" id="CP003345">
    <property type="protein sequence ID" value="AFM05953.1"/>
    <property type="molecule type" value="Genomic_DNA"/>
</dbReference>
<dbReference type="PRINTS" id="PR01050">
    <property type="entry name" value="PYRUVTKNASE"/>
</dbReference>
<evidence type="ECO:0000256" key="10">
    <source>
        <dbReference type="ARBA" id="ARBA00022777"/>
    </source>
</evidence>
<dbReference type="EC" id="2.7.1.40" evidence="5 15"/>
<evidence type="ECO:0000256" key="7">
    <source>
        <dbReference type="ARBA" id="ARBA00022679"/>
    </source>
</evidence>
<dbReference type="SUPFAM" id="SSF52935">
    <property type="entry name" value="PK C-terminal domain-like"/>
    <property type="match status" value="1"/>
</dbReference>
<dbReference type="OrthoDB" id="9812123at2"/>
<keyword evidence="11" id="KW-0067">ATP-binding</keyword>
<dbReference type="PATRIC" id="fig|880071.3.peg.3643"/>
<evidence type="ECO:0000259" key="17">
    <source>
        <dbReference type="Pfam" id="PF00224"/>
    </source>
</evidence>
<dbReference type="InterPro" id="IPR015813">
    <property type="entry name" value="Pyrv/PenolPyrv_kinase-like_dom"/>
</dbReference>
<dbReference type="GO" id="GO:0004743">
    <property type="term" value="F:pyruvate kinase activity"/>
    <property type="evidence" value="ECO:0007669"/>
    <property type="project" value="UniProtKB-UniRule"/>
</dbReference>
<dbReference type="KEGG" id="fli:Fleli_3637"/>
<dbReference type="Gene3D" id="3.20.20.60">
    <property type="entry name" value="Phosphoenolpyruvate-binding domains"/>
    <property type="match status" value="1"/>
</dbReference>
<evidence type="ECO:0000256" key="1">
    <source>
        <dbReference type="ARBA" id="ARBA00001946"/>
    </source>
</evidence>
<dbReference type="PANTHER" id="PTHR11817">
    <property type="entry name" value="PYRUVATE KINASE"/>
    <property type="match status" value="1"/>
</dbReference>
<proteinExistence type="inferred from homology"/>
<dbReference type="InterPro" id="IPR015793">
    <property type="entry name" value="Pyrv_Knase_brl"/>
</dbReference>
<evidence type="ECO:0000256" key="14">
    <source>
        <dbReference type="ARBA" id="ARBA00023317"/>
    </source>
</evidence>
<dbReference type="InterPro" id="IPR040442">
    <property type="entry name" value="Pyrv_kinase-like_dom_sf"/>
</dbReference>
<evidence type="ECO:0000256" key="5">
    <source>
        <dbReference type="ARBA" id="ARBA00012142"/>
    </source>
</evidence>
<keyword evidence="12 16" id="KW-0460">Magnesium</keyword>
<comment type="similarity">
    <text evidence="4 16">Belongs to the pyruvate kinase family.</text>
</comment>
<evidence type="ECO:0000256" key="8">
    <source>
        <dbReference type="ARBA" id="ARBA00022723"/>
    </source>
</evidence>
<dbReference type="eggNOG" id="COG0469">
    <property type="taxonomic scope" value="Bacteria"/>
</dbReference>
<keyword evidence="13 16" id="KW-0324">Glycolysis</keyword>
<keyword evidence="14 19" id="KW-0670">Pyruvate</keyword>
<dbReference type="NCBIfam" id="NF004491">
    <property type="entry name" value="PRK05826.1"/>
    <property type="match status" value="1"/>
</dbReference>
<dbReference type="FunFam" id="2.40.33.10:FF:000001">
    <property type="entry name" value="Pyruvate kinase"/>
    <property type="match status" value="1"/>
</dbReference>
<organism evidence="19 20">
    <name type="scientific">Bernardetia litoralis (strain ATCC 23117 / DSM 6794 / NBRC 15988 / NCIMB 1366 / Fx l1 / Sio-4)</name>
    <name type="common">Flexibacter litoralis</name>
    <dbReference type="NCBI Taxonomy" id="880071"/>
    <lineage>
        <taxon>Bacteria</taxon>
        <taxon>Pseudomonadati</taxon>
        <taxon>Bacteroidota</taxon>
        <taxon>Cytophagia</taxon>
        <taxon>Cytophagales</taxon>
        <taxon>Bernardetiaceae</taxon>
        <taxon>Bernardetia</taxon>
    </lineage>
</organism>
<dbReference type="Pfam" id="PF02887">
    <property type="entry name" value="PK_C"/>
    <property type="match status" value="1"/>
</dbReference>
<keyword evidence="9" id="KW-0547">Nucleotide-binding</keyword>
<dbReference type="FunFam" id="3.20.20.60:FF:000025">
    <property type="entry name" value="Pyruvate kinase"/>
    <property type="match status" value="1"/>
</dbReference>
<sequence>MKFSFNKTKVIATVGPASSTREQLLELMVAGVDVFRLNFSHGSYEDHKKVLDTIRELNHKFEFNVCILQDLQGPKIRVGDIEGGQLELVNGAKIRITTDKGVIGTKERISCAYEDFVRDVKIGEPILMDDGKLELVVSEKDKNDVIAKVIVGGTLKPRKGINLPSTQISAPSMTEKDLKDVMFGIENDVEWIALSFVRNASDMMRLKEIITKHGSRMRTIAKIERPEAVTNIDSIIEEADALMVARGDLGVEINAEEVPVVQKRIVRKCNEAAKPVIIATQMMESMIENPRPTRAETNDVANAVMDGADALMLSGETAVGKYPVEVIKSMVKTISSIEVNVDSVYHHYYPIPTSVVDYTSKSVITTACRLAQNVHAKALISMTQSGYTAFQLASHRPKAGIFIFTSNNNLLTTLNLVWGVRGYYYDKFVSTDQTFRDTQEILFEKGHIQKGDLFVNTASMPIDEKQRTNVLKLSKME</sequence>
<evidence type="ECO:0000256" key="3">
    <source>
        <dbReference type="ARBA" id="ARBA00004997"/>
    </source>
</evidence>
<dbReference type="GO" id="GO:0000287">
    <property type="term" value="F:magnesium ion binding"/>
    <property type="evidence" value="ECO:0007669"/>
    <property type="project" value="UniProtKB-UniRule"/>
</dbReference>
<gene>
    <name evidence="19" type="ordered locus">Fleli_3637</name>
</gene>
<evidence type="ECO:0000256" key="15">
    <source>
        <dbReference type="NCBIfam" id="TIGR01064"/>
    </source>
</evidence>
<dbReference type="InterPro" id="IPR015806">
    <property type="entry name" value="Pyrv_Knase_insert_dom_sf"/>
</dbReference>
<dbReference type="UniPathway" id="UPA00109">
    <property type="reaction ID" value="UER00188"/>
</dbReference>
<dbReference type="SUPFAM" id="SSF51621">
    <property type="entry name" value="Phosphoenolpyruvate/pyruvate domain"/>
    <property type="match status" value="1"/>
</dbReference>
<dbReference type="Pfam" id="PF00224">
    <property type="entry name" value="PK"/>
    <property type="match status" value="1"/>
</dbReference>
<keyword evidence="8" id="KW-0479">Metal-binding</keyword>
<evidence type="ECO:0000313" key="19">
    <source>
        <dbReference type="EMBL" id="AFM05953.1"/>
    </source>
</evidence>
<comment type="catalytic activity">
    <reaction evidence="16">
        <text>pyruvate + ATP = phosphoenolpyruvate + ADP + H(+)</text>
        <dbReference type="Rhea" id="RHEA:18157"/>
        <dbReference type="ChEBI" id="CHEBI:15361"/>
        <dbReference type="ChEBI" id="CHEBI:15378"/>
        <dbReference type="ChEBI" id="CHEBI:30616"/>
        <dbReference type="ChEBI" id="CHEBI:58702"/>
        <dbReference type="ChEBI" id="CHEBI:456216"/>
        <dbReference type="EC" id="2.7.1.40"/>
    </reaction>
</comment>
<comment type="cofactor">
    <cofactor evidence="1">
        <name>Mg(2+)</name>
        <dbReference type="ChEBI" id="CHEBI:18420"/>
    </cofactor>
</comment>
<dbReference type="Gene3D" id="3.40.1380.20">
    <property type="entry name" value="Pyruvate kinase, C-terminal domain"/>
    <property type="match status" value="1"/>
</dbReference>
<evidence type="ECO:0000256" key="16">
    <source>
        <dbReference type="RuleBase" id="RU000504"/>
    </source>
</evidence>
<keyword evidence="7 16" id="KW-0808">Transferase</keyword>
<dbReference type="NCBIfam" id="NF004978">
    <property type="entry name" value="PRK06354.1"/>
    <property type="match status" value="1"/>
</dbReference>
<comment type="pathway">
    <text evidence="3 16">Carbohydrate degradation; glycolysis; pyruvate from D-glyceraldehyde 3-phosphate: step 5/5.</text>
</comment>
<dbReference type="GO" id="GO:0016301">
    <property type="term" value="F:kinase activity"/>
    <property type="evidence" value="ECO:0007669"/>
    <property type="project" value="UniProtKB-KW"/>
</dbReference>